<evidence type="ECO:0000313" key="3">
    <source>
        <dbReference type="Proteomes" id="UP000663881"/>
    </source>
</evidence>
<accession>A0A820GK43</accession>
<organism evidence="2 3">
    <name type="scientific">Adineta steineri</name>
    <dbReference type="NCBI Taxonomy" id="433720"/>
    <lineage>
        <taxon>Eukaryota</taxon>
        <taxon>Metazoa</taxon>
        <taxon>Spiralia</taxon>
        <taxon>Gnathifera</taxon>
        <taxon>Rotifera</taxon>
        <taxon>Eurotatoria</taxon>
        <taxon>Bdelloidea</taxon>
        <taxon>Adinetida</taxon>
        <taxon>Adinetidae</taxon>
        <taxon>Adineta</taxon>
    </lineage>
</organism>
<sequence length="132" mass="15614">MNDFLSKTSKNKDCVDSSHEEINQLTQTNNLLKNKQDEKNLSDHSLVLEHDNLQQENQLFRNAIDQWSNRYEELRLKLEQMTKTLTEKDEHIIELETKINNSKAIEDKNPLIETKKEFESDEISNLKNQIQT</sequence>
<reference evidence="2" key="1">
    <citation type="submission" date="2021-02" db="EMBL/GenBank/DDBJ databases">
        <authorList>
            <person name="Nowell W R."/>
        </authorList>
    </citation>
    <scope>NUCLEOTIDE SEQUENCE</scope>
</reference>
<protein>
    <submittedName>
        <fullName evidence="2">Uncharacterized protein</fullName>
    </submittedName>
</protein>
<dbReference type="AlphaFoldDB" id="A0A820GK43"/>
<proteinExistence type="predicted"/>
<evidence type="ECO:0000256" key="1">
    <source>
        <dbReference type="SAM" id="Coils"/>
    </source>
</evidence>
<evidence type="ECO:0000313" key="2">
    <source>
        <dbReference type="EMBL" id="CAF4281220.1"/>
    </source>
</evidence>
<dbReference type="EMBL" id="CAJOAY010014663">
    <property type="protein sequence ID" value="CAF4281220.1"/>
    <property type="molecule type" value="Genomic_DNA"/>
</dbReference>
<comment type="caution">
    <text evidence="2">The sequence shown here is derived from an EMBL/GenBank/DDBJ whole genome shotgun (WGS) entry which is preliminary data.</text>
</comment>
<dbReference type="Proteomes" id="UP000663881">
    <property type="component" value="Unassembled WGS sequence"/>
</dbReference>
<feature type="non-terminal residue" evidence="2">
    <location>
        <position position="1"/>
    </location>
</feature>
<name>A0A820GK43_9BILA</name>
<gene>
    <name evidence="2" type="ORF">OKA104_LOCUS45200</name>
</gene>
<feature type="coiled-coil region" evidence="1">
    <location>
        <begin position="15"/>
        <end position="98"/>
    </location>
</feature>
<keyword evidence="1" id="KW-0175">Coiled coil</keyword>